<dbReference type="InterPro" id="IPR053150">
    <property type="entry name" value="Teicoplanin_resist-assoc"/>
</dbReference>
<dbReference type="Pfam" id="PF04892">
    <property type="entry name" value="VanZ"/>
    <property type="match status" value="1"/>
</dbReference>
<gene>
    <name evidence="3" type="ORF">FRC53_00910</name>
</gene>
<keyword evidence="1" id="KW-0812">Transmembrane</keyword>
<comment type="caution">
    <text evidence="3">The sequence shown here is derived from an EMBL/GenBank/DDBJ whole genome shotgun (WGS) entry which is preliminary data.</text>
</comment>
<dbReference type="AlphaFoldDB" id="A0A6L5GPJ4"/>
<dbReference type="EMBL" id="VOGB01000003">
    <property type="protein sequence ID" value="MQM72003.1"/>
    <property type="molecule type" value="Genomic_DNA"/>
</dbReference>
<dbReference type="PANTHER" id="PTHR36834">
    <property type="entry name" value="MEMBRANE PROTEIN-RELATED"/>
    <property type="match status" value="1"/>
</dbReference>
<reference evidence="3" key="1">
    <citation type="journal article" date="2020" name="Appl. Environ. Microbiol.">
        <title>Medium-Chain Fatty Acid Synthesis by 'Candidatus Weimeria bifida' gen. nov., sp. nov., and 'Candidatus Pseudoramibacter fermentans' sp. nov.</title>
        <authorList>
            <person name="Scarborough M.J."/>
            <person name="Myers K.S."/>
            <person name="Donohue T.J."/>
            <person name="Noguera D.R."/>
        </authorList>
    </citation>
    <scope>NUCLEOTIDE SEQUENCE</scope>
    <source>
        <strain evidence="3">EUB1.1</strain>
    </source>
</reference>
<evidence type="ECO:0000259" key="2">
    <source>
        <dbReference type="Pfam" id="PF04892"/>
    </source>
</evidence>
<dbReference type="Proteomes" id="UP000473648">
    <property type="component" value="Unassembled WGS sequence"/>
</dbReference>
<name>A0A6L5GPJ4_9FIRM</name>
<keyword evidence="1" id="KW-0472">Membrane</keyword>
<sequence length="100" mass="11793">MYNKERYMLVIFSYYLNVFLKEGIVLNMLLLMPIGILLPVILQKRFFFWPVLIGFGCSLAIELMQYYFRCGMFELDDLFNNTVGVWFGYLIYGGDADPVF</sequence>
<feature type="transmembrane region" description="Helical" evidence="1">
    <location>
        <begin position="12"/>
        <end position="41"/>
    </location>
</feature>
<keyword evidence="4" id="KW-1185">Reference proteome</keyword>
<feature type="transmembrane region" description="Helical" evidence="1">
    <location>
        <begin position="47"/>
        <end position="68"/>
    </location>
</feature>
<evidence type="ECO:0000313" key="4">
    <source>
        <dbReference type="Proteomes" id="UP000473648"/>
    </source>
</evidence>
<organism evidence="3 4">
    <name type="scientific">Candidatus Pseudoramibacter fermentans</name>
    <dbReference type="NCBI Taxonomy" id="2594427"/>
    <lineage>
        <taxon>Bacteria</taxon>
        <taxon>Bacillati</taxon>
        <taxon>Bacillota</taxon>
        <taxon>Clostridia</taxon>
        <taxon>Eubacteriales</taxon>
        <taxon>Eubacteriaceae</taxon>
        <taxon>Pseudoramibacter</taxon>
    </lineage>
</organism>
<evidence type="ECO:0000256" key="1">
    <source>
        <dbReference type="SAM" id="Phobius"/>
    </source>
</evidence>
<dbReference type="InterPro" id="IPR006976">
    <property type="entry name" value="VanZ-like"/>
</dbReference>
<accession>A0A6L5GPJ4</accession>
<evidence type="ECO:0000313" key="3">
    <source>
        <dbReference type="EMBL" id="MQM72003.1"/>
    </source>
</evidence>
<proteinExistence type="predicted"/>
<keyword evidence="1" id="KW-1133">Transmembrane helix</keyword>
<dbReference type="PANTHER" id="PTHR36834:SF1">
    <property type="entry name" value="INTEGRAL MEMBRANE PROTEIN"/>
    <property type="match status" value="1"/>
</dbReference>
<feature type="domain" description="VanZ-like" evidence="2">
    <location>
        <begin position="10"/>
        <end position="92"/>
    </location>
</feature>
<protein>
    <submittedName>
        <fullName evidence="3">VanZ family protein</fullName>
    </submittedName>
</protein>